<keyword evidence="3" id="KW-1185">Reference proteome</keyword>
<evidence type="ECO:0000256" key="1">
    <source>
        <dbReference type="SAM" id="MobiDB-lite"/>
    </source>
</evidence>
<gene>
    <name evidence="2" type="ORF">Taro_039023</name>
</gene>
<reference evidence="2" key="1">
    <citation type="submission" date="2017-07" db="EMBL/GenBank/DDBJ databases">
        <title>Taro Niue Genome Assembly and Annotation.</title>
        <authorList>
            <person name="Atibalentja N."/>
            <person name="Keating K."/>
            <person name="Fields C.J."/>
        </authorList>
    </citation>
    <scope>NUCLEOTIDE SEQUENCE</scope>
    <source>
        <strain evidence="2">Niue_2</strain>
        <tissue evidence="2">Leaf</tissue>
    </source>
</reference>
<accession>A0A843W884</accession>
<evidence type="ECO:0000313" key="3">
    <source>
        <dbReference type="Proteomes" id="UP000652761"/>
    </source>
</evidence>
<protein>
    <submittedName>
        <fullName evidence="2">Uncharacterized protein</fullName>
    </submittedName>
</protein>
<evidence type="ECO:0000313" key="2">
    <source>
        <dbReference type="EMBL" id="MQM06202.1"/>
    </source>
</evidence>
<dbReference type="Proteomes" id="UP000652761">
    <property type="component" value="Unassembled WGS sequence"/>
</dbReference>
<organism evidence="2 3">
    <name type="scientific">Colocasia esculenta</name>
    <name type="common">Wild taro</name>
    <name type="synonym">Arum esculentum</name>
    <dbReference type="NCBI Taxonomy" id="4460"/>
    <lineage>
        <taxon>Eukaryota</taxon>
        <taxon>Viridiplantae</taxon>
        <taxon>Streptophyta</taxon>
        <taxon>Embryophyta</taxon>
        <taxon>Tracheophyta</taxon>
        <taxon>Spermatophyta</taxon>
        <taxon>Magnoliopsida</taxon>
        <taxon>Liliopsida</taxon>
        <taxon>Araceae</taxon>
        <taxon>Aroideae</taxon>
        <taxon>Colocasieae</taxon>
        <taxon>Colocasia</taxon>
    </lineage>
</organism>
<sequence length="107" mass="11684">MDDYISEKAQEVEESYNRGMDERYEDDSQHLELDPDIWVAASGAPKKGHMYGFGHSFGTTKVISSCLSSVSHATSPFTTLAALGGSSSAARTMTLTQFREIINETVS</sequence>
<comment type="caution">
    <text evidence="2">The sequence shown here is derived from an EMBL/GenBank/DDBJ whole genome shotgun (WGS) entry which is preliminary data.</text>
</comment>
<proteinExistence type="predicted"/>
<name>A0A843W884_COLES</name>
<dbReference type="AlphaFoldDB" id="A0A843W884"/>
<dbReference type="EMBL" id="NMUH01003564">
    <property type="protein sequence ID" value="MQM06202.1"/>
    <property type="molecule type" value="Genomic_DNA"/>
</dbReference>
<feature type="region of interest" description="Disordered" evidence="1">
    <location>
        <begin position="1"/>
        <end position="27"/>
    </location>
</feature>